<protein>
    <recommendedName>
        <fullName evidence="6">RING-CH-type domain-containing protein</fullName>
    </recommendedName>
</protein>
<evidence type="ECO:0000313" key="8">
    <source>
        <dbReference type="Proteomes" id="UP001152561"/>
    </source>
</evidence>
<dbReference type="GO" id="GO:0008270">
    <property type="term" value="F:zinc ion binding"/>
    <property type="evidence" value="ECO:0007669"/>
    <property type="project" value="UniProtKB-KW"/>
</dbReference>
<evidence type="ECO:0000256" key="3">
    <source>
        <dbReference type="ARBA" id="ARBA00022833"/>
    </source>
</evidence>
<dbReference type="Pfam" id="PF12906">
    <property type="entry name" value="RINGv"/>
    <property type="match status" value="1"/>
</dbReference>
<gene>
    <name evidence="7" type="ORF">K7X08_020705</name>
</gene>
<accession>A0A9Q1MTC3</accession>
<dbReference type="PANTHER" id="PTHR46214:SF40">
    <property type="entry name" value="E3 UBIQUITIN-PROTEIN LIGASE MARCH8-LIKE"/>
    <property type="match status" value="1"/>
</dbReference>
<evidence type="ECO:0000313" key="7">
    <source>
        <dbReference type="EMBL" id="KAJ8567983.1"/>
    </source>
</evidence>
<comment type="caution">
    <text evidence="7">The sequence shown here is derived from an EMBL/GenBank/DDBJ whole genome shotgun (WGS) entry which is preliminary data.</text>
</comment>
<dbReference type="SUPFAM" id="SSF57850">
    <property type="entry name" value="RING/U-box"/>
    <property type="match status" value="1"/>
</dbReference>
<dbReference type="InterPro" id="IPR011016">
    <property type="entry name" value="Znf_RING-CH"/>
</dbReference>
<feature type="compositionally biased region" description="Polar residues" evidence="4">
    <location>
        <begin position="1"/>
        <end position="11"/>
    </location>
</feature>
<feature type="domain" description="RING-CH-type" evidence="6">
    <location>
        <begin position="64"/>
        <end position="125"/>
    </location>
</feature>
<keyword evidence="5" id="KW-1133">Transmembrane helix</keyword>
<sequence>MQEFAATSGNSKSDKNKGIAEIKEAEITHEEVKETDNLDTKCGEKTEKGIEFAIDIDDKSENDENQGTEEVCRICHLNEESMEMLQLGCDCKAELGVCHRHCAEAWFNQRGNRLCEICGKTAKNVETRILAERQSTRIMVVEWNQRAIETRSSSYISNSSAAAATRNDCAWRCQQSCCNFLLACFVIAFTLPWFFRLNLP</sequence>
<dbReference type="AlphaFoldDB" id="A0A9Q1MTC3"/>
<evidence type="ECO:0000256" key="4">
    <source>
        <dbReference type="SAM" id="MobiDB-lite"/>
    </source>
</evidence>
<evidence type="ECO:0000259" key="6">
    <source>
        <dbReference type="PROSITE" id="PS51292"/>
    </source>
</evidence>
<dbReference type="PROSITE" id="PS51292">
    <property type="entry name" value="ZF_RING_CH"/>
    <property type="match status" value="1"/>
</dbReference>
<dbReference type="EMBL" id="JAJAGQ010000003">
    <property type="protein sequence ID" value="KAJ8567983.1"/>
    <property type="molecule type" value="Genomic_DNA"/>
</dbReference>
<evidence type="ECO:0000256" key="2">
    <source>
        <dbReference type="ARBA" id="ARBA00022771"/>
    </source>
</evidence>
<dbReference type="PANTHER" id="PTHR46214">
    <property type="entry name" value="ZINC FINGER, RING-CH-TYPE"/>
    <property type="match status" value="1"/>
</dbReference>
<dbReference type="InterPro" id="IPR013083">
    <property type="entry name" value="Znf_RING/FYVE/PHD"/>
</dbReference>
<keyword evidence="5" id="KW-0812">Transmembrane</keyword>
<dbReference type="Proteomes" id="UP001152561">
    <property type="component" value="Unassembled WGS sequence"/>
</dbReference>
<keyword evidence="3" id="KW-0862">Zinc</keyword>
<dbReference type="Gene3D" id="3.30.40.10">
    <property type="entry name" value="Zinc/RING finger domain, C3HC4 (zinc finger)"/>
    <property type="match status" value="1"/>
</dbReference>
<dbReference type="OrthoDB" id="1734943at2759"/>
<feature type="region of interest" description="Disordered" evidence="4">
    <location>
        <begin position="1"/>
        <end position="21"/>
    </location>
</feature>
<keyword evidence="5" id="KW-0472">Membrane</keyword>
<proteinExistence type="predicted"/>
<organism evidence="7 8">
    <name type="scientific">Anisodus acutangulus</name>
    <dbReference type="NCBI Taxonomy" id="402998"/>
    <lineage>
        <taxon>Eukaryota</taxon>
        <taxon>Viridiplantae</taxon>
        <taxon>Streptophyta</taxon>
        <taxon>Embryophyta</taxon>
        <taxon>Tracheophyta</taxon>
        <taxon>Spermatophyta</taxon>
        <taxon>Magnoliopsida</taxon>
        <taxon>eudicotyledons</taxon>
        <taxon>Gunneridae</taxon>
        <taxon>Pentapetalae</taxon>
        <taxon>asterids</taxon>
        <taxon>lamiids</taxon>
        <taxon>Solanales</taxon>
        <taxon>Solanaceae</taxon>
        <taxon>Solanoideae</taxon>
        <taxon>Hyoscyameae</taxon>
        <taxon>Anisodus</taxon>
    </lineage>
</organism>
<feature type="transmembrane region" description="Helical" evidence="5">
    <location>
        <begin position="180"/>
        <end position="199"/>
    </location>
</feature>
<dbReference type="SMART" id="SM00744">
    <property type="entry name" value="RINGv"/>
    <property type="match status" value="1"/>
</dbReference>
<evidence type="ECO:0000256" key="1">
    <source>
        <dbReference type="ARBA" id="ARBA00022723"/>
    </source>
</evidence>
<name>A0A9Q1MTC3_9SOLA</name>
<keyword evidence="2" id="KW-0863">Zinc-finger</keyword>
<keyword evidence="1" id="KW-0479">Metal-binding</keyword>
<feature type="compositionally biased region" description="Basic and acidic residues" evidence="4">
    <location>
        <begin position="12"/>
        <end position="21"/>
    </location>
</feature>
<reference evidence="8" key="1">
    <citation type="journal article" date="2023" name="Proc. Natl. Acad. Sci. U.S.A.">
        <title>Genomic and structural basis for evolution of tropane alkaloid biosynthesis.</title>
        <authorList>
            <person name="Wanga Y.-J."/>
            <person name="Taina T."/>
            <person name="Yua J.-Y."/>
            <person name="Lia J."/>
            <person name="Xua B."/>
            <person name="Chenc J."/>
            <person name="D'Auriad J.C."/>
            <person name="Huanga J.-P."/>
            <person name="Huanga S.-X."/>
        </authorList>
    </citation>
    <scope>NUCLEOTIDE SEQUENCE [LARGE SCALE GENOMIC DNA]</scope>
    <source>
        <strain evidence="8">cv. KIB-2019</strain>
    </source>
</reference>
<keyword evidence="8" id="KW-1185">Reference proteome</keyword>
<evidence type="ECO:0000256" key="5">
    <source>
        <dbReference type="SAM" id="Phobius"/>
    </source>
</evidence>